<keyword evidence="2" id="KW-1185">Reference proteome</keyword>
<dbReference type="PROSITE" id="PS00430">
    <property type="entry name" value="TONB_DEPENDENT_REC_1"/>
    <property type="match status" value="1"/>
</dbReference>
<protein>
    <submittedName>
        <fullName evidence="1">Uncharacterized protein</fullName>
    </submittedName>
</protein>
<dbReference type="AlphaFoldDB" id="A0A1S8Y7A3"/>
<proteinExistence type="predicted"/>
<dbReference type="STRING" id="1926881.BTJ39_23285"/>
<gene>
    <name evidence="1" type="ORF">BTJ39_23285</name>
</gene>
<organism evidence="1 2">
    <name type="scientific">Izhakiella australiensis</name>
    <dbReference type="NCBI Taxonomy" id="1926881"/>
    <lineage>
        <taxon>Bacteria</taxon>
        <taxon>Pseudomonadati</taxon>
        <taxon>Pseudomonadota</taxon>
        <taxon>Gammaproteobacteria</taxon>
        <taxon>Enterobacterales</taxon>
        <taxon>Erwiniaceae</taxon>
        <taxon>Izhakiella</taxon>
    </lineage>
</organism>
<comment type="caution">
    <text evidence="1">The sequence shown here is derived from an EMBL/GenBank/DDBJ whole genome shotgun (WGS) entry which is preliminary data.</text>
</comment>
<accession>A0A1S8Y7A3</accession>
<dbReference type="EMBL" id="MRUL01000033">
    <property type="protein sequence ID" value="OON34736.1"/>
    <property type="molecule type" value="Genomic_DNA"/>
</dbReference>
<dbReference type="Proteomes" id="UP000190667">
    <property type="component" value="Unassembled WGS sequence"/>
</dbReference>
<sequence>MKALKRYDLWALLLVLVIGWNARGAKLAEATQSLPVLRVQVALSPAARKTLMQGRESITVSASWYGWPVSQKQTSADEVGQINLGRAEINLPAEGGMARFTPQMIKTERLGWLNGGVYVNVNVYSARRHWPDNILACDFIDGVLTDVGRNPVTLHCSLISEQVPTRAVER</sequence>
<dbReference type="InterPro" id="IPR010916">
    <property type="entry name" value="TonB_box_CS"/>
</dbReference>
<name>A0A1S8Y7A3_9GAMM</name>
<evidence type="ECO:0000313" key="1">
    <source>
        <dbReference type="EMBL" id="OON34736.1"/>
    </source>
</evidence>
<reference evidence="1 2" key="1">
    <citation type="submission" date="2016-12" db="EMBL/GenBank/DDBJ databases">
        <title>Izhakiella australiana sp. nov. of genus Izhakiella isolated from Australian desert.</title>
        <authorList>
            <person name="Ji M."/>
        </authorList>
    </citation>
    <scope>NUCLEOTIDE SEQUENCE [LARGE SCALE GENOMIC DNA]</scope>
    <source>
        <strain evidence="1 2">D4N98</strain>
    </source>
</reference>
<evidence type="ECO:0000313" key="2">
    <source>
        <dbReference type="Proteomes" id="UP000190667"/>
    </source>
</evidence>